<keyword evidence="1" id="KW-1133">Transmembrane helix</keyword>
<feature type="transmembrane region" description="Helical" evidence="1">
    <location>
        <begin position="6"/>
        <end position="31"/>
    </location>
</feature>
<dbReference type="AlphaFoldDB" id="A0A3D8J424"/>
<keyword evidence="3" id="KW-1185">Reference proteome</keyword>
<keyword evidence="1" id="KW-0812">Transmembrane</keyword>
<keyword evidence="1" id="KW-0472">Membrane</keyword>
<comment type="caution">
    <text evidence="2">The sequence shown here is derived from an EMBL/GenBank/DDBJ whole genome shotgun (WGS) entry which is preliminary data.</text>
</comment>
<evidence type="ECO:0000256" key="1">
    <source>
        <dbReference type="SAM" id="Phobius"/>
    </source>
</evidence>
<organism evidence="2 3">
    <name type="scientific">Helicobacter anseris</name>
    <dbReference type="NCBI Taxonomy" id="375926"/>
    <lineage>
        <taxon>Bacteria</taxon>
        <taxon>Pseudomonadati</taxon>
        <taxon>Campylobacterota</taxon>
        <taxon>Epsilonproteobacteria</taxon>
        <taxon>Campylobacterales</taxon>
        <taxon>Helicobacteraceae</taxon>
        <taxon>Helicobacter</taxon>
    </lineage>
</organism>
<dbReference type="Proteomes" id="UP000256695">
    <property type="component" value="Unassembled WGS sequence"/>
</dbReference>
<accession>A0A3D8J424</accession>
<evidence type="ECO:0000313" key="2">
    <source>
        <dbReference type="EMBL" id="RDU71905.1"/>
    </source>
</evidence>
<sequence>MYSIEFYICSLVIAFLIAIPLMLIVIVISWLSSPKKKKKMTLSTINTEIKKIKNSQELQKLLDKFLQYFIVAPEEKFQEWLECINALISLEFASLDMIVDFKEKLESKNLARQKDIANTIALVLKNKKR</sequence>
<dbReference type="OrthoDB" id="5325725at2"/>
<dbReference type="RefSeq" id="WP_115579599.1">
    <property type="nucleotide sequence ID" value="NZ_NXLX01000024.1"/>
</dbReference>
<evidence type="ECO:0000313" key="3">
    <source>
        <dbReference type="Proteomes" id="UP000256695"/>
    </source>
</evidence>
<proteinExistence type="predicted"/>
<protein>
    <submittedName>
        <fullName evidence="2">Uncharacterized protein</fullName>
    </submittedName>
</protein>
<dbReference type="EMBL" id="NXLX01000024">
    <property type="protein sequence ID" value="RDU71905.1"/>
    <property type="molecule type" value="Genomic_DNA"/>
</dbReference>
<name>A0A3D8J424_9HELI</name>
<reference evidence="2 3" key="1">
    <citation type="submission" date="2018-04" db="EMBL/GenBank/DDBJ databases">
        <title>Novel Campyloabacter and Helicobacter Species and Strains.</title>
        <authorList>
            <person name="Mannion A.J."/>
            <person name="Shen Z."/>
            <person name="Fox J.G."/>
        </authorList>
    </citation>
    <scope>NUCLEOTIDE SEQUENCE [LARGE SCALE GENOMIC DNA]</scope>
    <source>
        <strain evidence="2 3">MIT 04-9362</strain>
    </source>
</reference>
<gene>
    <name evidence="2" type="ORF">CQA57_07380</name>
</gene>